<evidence type="ECO:0000313" key="1">
    <source>
        <dbReference type="EMBL" id="OUS41431.1"/>
    </source>
</evidence>
<sequence length="578" mass="63302">MATNVKIFGDDGQYANAKIIQNLCCRLQLNISAFYYVYEIQSGEFILNISLVYRAIPKARENIPYFFRRAIVKNLLLITLLPLGLVACGGGASGEPLNGEEPNRVGEVEDPITIAQLNAFPTVIEPGGSSKLNWQVFNAEESTEITVNPGNNTVSAEGDLTISPMATTTYTLTAGDVSETVTVKVEEADNDGIAVVYKPARLAPGVSDIEYKVAVLMVDTTGRGLQPTSSSWDLDEYNAQELCDLYFDHSHGPNSYVIEATYEKIELSGACFGWANKTIFNEDGYVEIGRGTVTLHMDEIIATFKDVMDFDEYDIYVLNVIGDGVGTNTGWLMANGFEVDGVEYKNKGFNFMVNSQIFPNVPGALENTKASSGDNLVPNTSWSHELTHTLGAIAHANSFDCDQDVLCSEVGDREIIYDTINKGYGNPFSIMGSHAYATHPDVYVKSYLGWIEDNQLKTVTSTSTHTIYPMAANDGKVKGLKIALPQNVSGSGGDSNFFFDTLYIEYRDAIGLDSWMNRLDALENGDVHPFTSNFKPEGTTPREGVLLLLRDSRDDSKNLTTTALLDMHPTTSTNMGRS</sequence>
<protein>
    <submittedName>
        <fullName evidence="1">Uncharacterized protein</fullName>
    </submittedName>
</protein>
<name>A0A1Y5HVV4_OLEAN</name>
<organism evidence="1 2">
    <name type="scientific">Oleispira antarctica</name>
    <dbReference type="NCBI Taxonomy" id="188908"/>
    <lineage>
        <taxon>Bacteria</taxon>
        <taxon>Pseudomonadati</taxon>
        <taxon>Pseudomonadota</taxon>
        <taxon>Gammaproteobacteria</taxon>
        <taxon>Oceanospirillales</taxon>
        <taxon>Oceanospirillaceae</taxon>
        <taxon>Oleispira</taxon>
    </lineage>
</organism>
<accession>A0A1Y5HVV4</accession>
<evidence type="ECO:0000313" key="2">
    <source>
        <dbReference type="Proteomes" id="UP000227088"/>
    </source>
</evidence>
<dbReference type="AlphaFoldDB" id="A0A1Y5HVV4"/>
<proteinExistence type="predicted"/>
<comment type="caution">
    <text evidence="1">The sequence shown here is derived from an EMBL/GenBank/DDBJ whole genome shotgun (WGS) entry which is preliminary data.</text>
</comment>
<reference evidence="2" key="1">
    <citation type="journal article" date="2017" name="Proc. Natl. Acad. Sci. U.S.A.">
        <title>Simulation of Deepwater Horizon oil plume reveals substrate specialization within a complex community of hydrocarbon degraders.</title>
        <authorList>
            <person name="Hu P."/>
            <person name="Dubinsky E.A."/>
            <person name="Probst A.J."/>
            <person name="Wang J."/>
            <person name="Sieber C.M.K."/>
            <person name="Tom L.M."/>
            <person name="Gardinali P."/>
            <person name="Banfield J.F."/>
            <person name="Atlas R.M."/>
            <person name="Andersen G.L."/>
        </authorList>
    </citation>
    <scope>NUCLEOTIDE SEQUENCE [LARGE SCALE GENOMIC DNA]</scope>
</reference>
<dbReference type="Proteomes" id="UP000227088">
    <property type="component" value="Unassembled WGS sequence"/>
</dbReference>
<feature type="non-terminal residue" evidence="1">
    <location>
        <position position="578"/>
    </location>
</feature>
<gene>
    <name evidence="1" type="ORF">A9R00_00960</name>
</gene>
<dbReference type="EMBL" id="MABE01000059">
    <property type="protein sequence ID" value="OUS41431.1"/>
    <property type="molecule type" value="Genomic_DNA"/>
</dbReference>